<evidence type="ECO:0000256" key="6">
    <source>
        <dbReference type="PROSITE-ProRule" id="PRU00125"/>
    </source>
</evidence>
<dbReference type="FunFam" id="2.10.110.10:FF:000035">
    <property type="entry name" value="prickle-like protein 2 isoform X1"/>
    <property type="match status" value="1"/>
</dbReference>
<organism evidence="10 11">
    <name type="scientific">Nasonia vitripennis</name>
    <name type="common">Parasitic wasp</name>
    <dbReference type="NCBI Taxonomy" id="7425"/>
    <lineage>
        <taxon>Eukaryota</taxon>
        <taxon>Metazoa</taxon>
        <taxon>Ecdysozoa</taxon>
        <taxon>Arthropoda</taxon>
        <taxon>Hexapoda</taxon>
        <taxon>Insecta</taxon>
        <taxon>Pterygota</taxon>
        <taxon>Neoptera</taxon>
        <taxon>Endopterygota</taxon>
        <taxon>Hymenoptera</taxon>
        <taxon>Apocrita</taxon>
        <taxon>Proctotrupomorpha</taxon>
        <taxon>Chalcidoidea</taxon>
        <taxon>Pteromalidae</taxon>
        <taxon>Pteromalinae</taxon>
        <taxon>Nasonia</taxon>
    </lineage>
</organism>
<dbReference type="InterPro" id="IPR047120">
    <property type="entry name" value="Pk/Esn/Tes"/>
</dbReference>
<dbReference type="InterPro" id="IPR033726">
    <property type="entry name" value="LIM2_prickle"/>
</dbReference>
<dbReference type="FunCoup" id="A0A7M7Q9E0">
    <property type="interactions" value="101"/>
</dbReference>
<protein>
    <recommendedName>
        <fullName evidence="12">Protein prickle</fullName>
    </recommendedName>
</protein>
<feature type="domain" description="PET" evidence="9">
    <location>
        <begin position="289"/>
        <end position="397"/>
    </location>
</feature>
<feature type="compositionally biased region" description="Low complexity" evidence="7">
    <location>
        <begin position="641"/>
        <end position="658"/>
    </location>
</feature>
<dbReference type="FunFam" id="2.10.110.10:FF:000005">
    <property type="entry name" value="Testin isoform 1"/>
    <property type="match status" value="1"/>
</dbReference>
<evidence type="ECO:0000256" key="1">
    <source>
        <dbReference type="ARBA" id="ARBA00008268"/>
    </source>
</evidence>
<comment type="similarity">
    <text evidence="1">Belongs to the prickle / espinas / testin family.</text>
</comment>
<keyword evidence="2 6" id="KW-0479">Metal-binding</keyword>
<feature type="compositionally biased region" description="Low complexity" evidence="7">
    <location>
        <begin position="789"/>
        <end position="798"/>
    </location>
</feature>
<dbReference type="InterPro" id="IPR033727">
    <property type="entry name" value="LIM3_prickle"/>
</dbReference>
<dbReference type="CDD" id="cd09418">
    <property type="entry name" value="LIM2_Prickle"/>
    <property type="match status" value="1"/>
</dbReference>
<dbReference type="CDD" id="cd09827">
    <property type="entry name" value="PET_Prickle"/>
    <property type="match status" value="1"/>
</dbReference>
<dbReference type="PROSITE" id="PS51303">
    <property type="entry name" value="PET"/>
    <property type="match status" value="1"/>
</dbReference>
<feature type="region of interest" description="Disordered" evidence="7">
    <location>
        <begin position="940"/>
        <end position="963"/>
    </location>
</feature>
<keyword evidence="3" id="KW-0677">Repeat</keyword>
<evidence type="ECO:0000256" key="5">
    <source>
        <dbReference type="ARBA" id="ARBA00023038"/>
    </source>
</evidence>
<feature type="region of interest" description="Disordered" evidence="7">
    <location>
        <begin position="767"/>
        <end position="916"/>
    </location>
</feature>
<evidence type="ECO:0000256" key="3">
    <source>
        <dbReference type="ARBA" id="ARBA00022737"/>
    </source>
</evidence>
<dbReference type="InterPro" id="IPR010442">
    <property type="entry name" value="PET_domain"/>
</dbReference>
<keyword evidence="11" id="KW-1185">Reference proteome</keyword>
<feature type="region of interest" description="Disordered" evidence="7">
    <location>
        <begin position="1"/>
        <end position="26"/>
    </location>
</feature>
<dbReference type="PANTHER" id="PTHR24211:SF20">
    <property type="entry name" value="PROTEIN ESPINAS-RELATED"/>
    <property type="match status" value="1"/>
</dbReference>
<dbReference type="SMART" id="SM00132">
    <property type="entry name" value="LIM"/>
    <property type="match status" value="3"/>
</dbReference>
<proteinExistence type="inferred from homology"/>
<dbReference type="PANTHER" id="PTHR24211">
    <property type="entry name" value="LIM DOMAIN-CONTAINING PROTEIN"/>
    <property type="match status" value="1"/>
</dbReference>
<evidence type="ECO:0000313" key="10">
    <source>
        <dbReference type="EnsemblMetazoa" id="XP_031782443"/>
    </source>
</evidence>
<dbReference type="GO" id="GO:0008270">
    <property type="term" value="F:zinc ion binding"/>
    <property type="evidence" value="ECO:0007669"/>
    <property type="project" value="InterPro"/>
</dbReference>
<feature type="domain" description="LIM zinc-binding" evidence="8">
    <location>
        <begin position="463"/>
        <end position="523"/>
    </location>
</feature>
<evidence type="ECO:0008006" key="12">
    <source>
        <dbReference type="Google" id="ProtNLM"/>
    </source>
</evidence>
<keyword evidence="4 6" id="KW-0862">Zinc</keyword>
<dbReference type="Proteomes" id="UP000002358">
    <property type="component" value="Chromosome 3"/>
</dbReference>
<accession>A0A7M7Q9E0</accession>
<sequence>MTVEGLNAAVPGKQDEHHQNSKKSNTKAMDTIMSSLALKRRTSGVFGSKRWWTPSCWASRSHQEAYLRKLYSKKYSNGIVNPAGVSIADEQPASSASDNSPWKPAVYELPTSDEHYLDAFLRTRTESECPALSTPRASPTEKCVEFLTRNEARSRECIVDIHRDEQPPQHVPEKGTLRVTERNFDEILRNASGNPAAEKVCKSCRCPREEHQRSPSEPGVVGSPAALVPGTRMPMAMGFPSSPSGGSPAGHQPQPPPALRADSFESPVHPMPGGGGIPPVVQDALVQQHHHQRHSQSDDDSGCALEEYTWVPPGLRPDQVHLYFSGLPEDKIPYVGSAGERERVRQLLQQLPPHDNEARYCSGLSEEEKRELRVFAGQRKREALGRGQASQVERAHGSGCRECGRTIGQGEIAVGASRAGPAALWHPACFVCCICHQLLVDLIYFWRDGRLYCGRHHAETLKPRCCACDEIILADECTEAEGRAWHMRHFACLECDRQLGGQRYVMRDGRPYCLHCFDASFAEYCDSCSEPIGVDQGQMSHEGQHWHANECCFCCATCRTSLLGRPFLPRRGAIYCSIACSKGEPPTTPSDSSAGAAPAPPSFRMSKRHGTSRTASDGSGSPRHGLGSPRNSPRMSRKQQQHSPYRQQQQQNHLQQQQTSVSLTGTPTHVPSPPASTTGDPAGENGSRSGGLDRVLLERNLERLLQERGGQSEESASELGRLMQARDREPLRCIPGSASPSHASSMPELPNILPGPLPCGSIVTTAATSPSTCVPESPITEDGGATALPATSSSSVSPSTPPEEKPSPPPPAPGPSHHEPVTPSSRRVRFQGDDLVDEPSTSAGHSRMRGRRSPPSPCNSGRRHHNVPRSRSLQSDDMPGCSSWGTMGPRSRADDEESCCSTCSSSSSSDDAEAYALPPRRAYGGVRAAYVPNDAVACARRRTSGGGPGSPSAGAKDDKCVVS</sequence>
<evidence type="ECO:0000256" key="2">
    <source>
        <dbReference type="ARBA" id="ARBA00022723"/>
    </source>
</evidence>
<dbReference type="PROSITE" id="PS50023">
    <property type="entry name" value="LIM_DOMAIN_2"/>
    <property type="match status" value="2"/>
</dbReference>
<dbReference type="KEGG" id="nvi:100114387"/>
<dbReference type="Gene3D" id="2.10.110.10">
    <property type="entry name" value="Cysteine Rich Protein"/>
    <property type="match status" value="3"/>
</dbReference>
<evidence type="ECO:0000259" key="8">
    <source>
        <dbReference type="PROSITE" id="PS50023"/>
    </source>
</evidence>
<feature type="region of interest" description="Disordered" evidence="7">
    <location>
        <begin position="584"/>
        <end position="693"/>
    </location>
</feature>
<dbReference type="EnsemblMetazoa" id="XM_031926583">
    <property type="protein sequence ID" value="XP_031782443"/>
    <property type="gene ID" value="LOC100114387"/>
</dbReference>
<dbReference type="AlphaFoldDB" id="A0A7M7Q9E0"/>
<dbReference type="OrthoDB" id="10069167at2759"/>
<evidence type="ECO:0000256" key="7">
    <source>
        <dbReference type="SAM" id="MobiDB-lite"/>
    </source>
</evidence>
<feature type="domain" description="LIM zinc-binding" evidence="8">
    <location>
        <begin position="398"/>
        <end position="462"/>
    </location>
</feature>
<evidence type="ECO:0000259" key="9">
    <source>
        <dbReference type="PROSITE" id="PS51303"/>
    </source>
</evidence>
<dbReference type="Pfam" id="PF06297">
    <property type="entry name" value="PET"/>
    <property type="match status" value="1"/>
</dbReference>
<dbReference type="SMR" id="A0A7M7Q9E0"/>
<dbReference type="CDD" id="cd09340">
    <property type="entry name" value="LIM1_Testin_like"/>
    <property type="match status" value="1"/>
</dbReference>
<dbReference type="GO" id="GO:0030182">
    <property type="term" value="P:neuron differentiation"/>
    <property type="evidence" value="ECO:0007669"/>
    <property type="project" value="UniProtKB-ARBA"/>
</dbReference>
<evidence type="ECO:0000313" key="11">
    <source>
        <dbReference type="Proteomes" id="UP000002358"/>
    </source>
</evidence>
<dbReference type="RefSeq" id="XP_031782443.1">
    <property type="nucleotide sequence ID" value="XM_031926583.2"/>
</dbReference>
<keyword evidence="5 6" id="KW-0440">LIM domain</keyword>
<feature type="compositionally biased region" description="Low complexity" evidence="7">
    <location>
        <begin position="233"/>
        <end position="252"/>
    </location>
</feature>
<name>A0A7M7Q9E0_NASVI</name>
<feature type="region of interest" description="Disordered" evidence="7">
    <location>
        <begin position="209"/>
        <end position="280"/>
    </location>
</feature>
<feature type="compositionally biased region" description="Polar residues" evidence="7">
    <location>
        <begin position="659"/>
        <end position="679"/>
    </location>
</feature>
<dbReference type="GeneID" id="100114387"/>
<dbReference type="InterPro" id="IPR001781">
    <property type="entry name" value="Znf_LIM"/>
</dbReference>
<dbReference type="PROSITE" id="PS00478">
    <property type="entry name" value="LIM_DOMAIN_1"/>
    <property type="match status" value="1"/>
</dbReference>
<feature type="region of interest" description="Disordered" evidence="7">
    <location>
        <begin position="725"/>
        <end position="751"/>
    </location>
</feature>
<dbReference type="SUPFAM" id="SSF57716">
    <property type="entry name" value="Glucocorticoid receptor-like (DNA-binding domain)"/>
    <property type="match status" value="2"/>
</dbReference>
<dbReference type="InterPro" id="IPR033723">
    <property type="entry name" value="PET_prickle"/>
</dbReference>
<dbReference type="Pfam" id="PF00412">
    <property type="entry name" value="LIM"/>
    <property type="match status" value="3"/>
</dbReference>
<reference evidence="10" key="1">
    <citation type="submission" date="2021-01" db="UniProtKB">
        <authorList>
            <consortium name="EnsemblMetazoa"/>
        </authorList>
    </citation>
    <scope>IDENTIFICATION</scope>
</reference>
<dbReference type="CDD" id="cd09420">
    <property type="entry name" value="LIM3_Prickle"/>
    <property type="match status" value="1"/>
</dbReference>
<evidence type="ECO:0000256" key="4">
    <source>
        <dbReference type="ARBA" id="ARBA00022833"/>
    </source>
</evidence>
<dbReference type="InParanoid" id="A0A7M7Q9E0"/>